<dbReference type="InterPro" id="IPR011009">
    <property type="entry name" value="Kinase-like_dom_sf"/>
</dbReference>
<evidence type="ECO:0000313" key="1">
    <source>
        <dbReference type="EMBL" id="CAE7009712.1"/>
    </source>
</evidence>
<gene>
    <name evidence="1" type="ORF">PTTW11_01889</name>
</gene>
<dbReference type="GO" id="GO:0004521">
    <property type="term" value="F:RNA endonuclease activity"/>
    <property type="evidence" value="ECO:0007669"/>
    <property type="project" value="InterPro"/>
</dbReference>
<proteinExistence type="predicted"/>
<dbReference type="InterPro" id="IPR045133">
    <property type="entry name" value="IRE1/2-like"/>
</dbReference>
<dbReference type="InterPro" id="IPR000719">
    <property type="entry name" value="Prot_kinase_dom"/>
</dbReference>
<dbReference type="GO" id="GO:1990604">
    <property type="term" value="C:IRE1-TRAF2-ASK1 complex"/>
    <property type="evidence" value="ECO:0007669"/>
    <property type="project" value="TreeGrafter"/>
</dbReference>
<dbReference type="Proteomes" id="UP000472372">
    <property type="component" value="Chromosome 2"/>
</dbReference>
<sequence length="362" mass="41711">MPQHQRNEGASSKGRVVSYVKNDLVLVDSLLDGDIMRATFRSLRLGGLWYAETKMTRSRKPDTNPFYWDAPPRKIDMQVVRPTYKAAEMTRAKFSSRDRLFLKEANMLRYANLLFGGLVHIKDIVLREIKTCEILRRHPHPNICRYKGVDCNKHLEVTGLVFDRYDANLRDFVLDQHLFDVRRCIQDIWEGIAHMHSLGLVHCDIKPCNILVDIAAQRFVIGDFDSTHKNGAPLEIKWGTEGWTPRVGQTDGRAAVEIDLYAFDMLKAWIKAKGNGNPVKGSRYMRTREILEGAKKQIESQNERRRNLQFNLGAVAEGSHAQVYRANFEVPREMQSGVSPDRKRAEAKQIRGGDDMHLRFYR</sequence>
<dbReference type="SUPFAM" id="SSF56112">
    <property type="entry name" value="Protein kinase-like (PK-like)"/>
    <property type="match status" value="1"/>
</dbReference>
<dbReference type="InterPro" id="IPR008271">
    <property type="entry name" value="Ser/Thr_kinase_AS"/>
</dbReference>
<dbReference type="PANTHER" id="PTHR13954">
    <property type="entry name" value="IRE1-RELATED"/>
    <property type="match status" value="1"/>
</dbReference>
<dbReference type="PROSITE" id="PS00108">
    <property type="entry name" value="PROTEIN_KINASE_ST"/>
    <property type="match status" value="1"/>
</dbReference>
<accession>A0A6S6VRZ6</accession>
<dbReference type="EMBL" id="HG992978">
    <property type="protein sequence ID" value="CAE7009712.1"/>
    <property type="molecule type" value="Genomic_DNA"/>
</dbReference>
<protein>
    <submittedName>
        <fullName evidence="1">Serine threonine kinase</fullName>
    </submittedName>
</protein>
<organism evidence="1 2">
    <name type="scientific">Pyrenophora teres f. teres</name>
    <dbReference type="NCBI Taxonomy" id="97479"/>
    <lineage>
        <taxon>Eukaryota</taxon>
        <taxon>Fungi</taxon>
        <taxon>Dikarya</taxon>
        <taxon>Ascomycota</taxon>
        <taxon>Pezizomycotina</taxon>
        <taxon>Dothideomycetes</taxon>
        <taxon>Pleosporomycetidae</taxon>
        <taxon>Pleosporales</taxon>
        <taxon>Pleosporineae</taxon>
        <taxon>Pleosporaceae</taxon>
        <taxon>Pyrenophora</taxon>
    </lineage>
</organism>
<dbReference type="GO" id="GO:0051082">
    <property type="term" value="F:unfolded protein binding"/>
    <property type="evidence" value="ECO:0007669"/>
    <property type="project" value="TreeGrafter"/>
</dbReference>
<dbReference type="AlphaFoldDB" id="A0A6S6VRZ6"/>
<evidence type="ECO:0000313" key="2">
    <source>
        <dbReference type="Proteomes" id="UP000472372"/>
    </source>
</evidence>
<keyword evidence="1" id="KW-0418">Kinase</keyword>
<dbReference type="GO" id="GO:0004674">
    <property type="term" value="F:protein serine/threonine kinase activity"/>
    <property type="evidence" value="ECO:0007669"/>
    <property type="project" value="InterPro"/>
</dbReference>
<keyword evidence="1" id="KW-0808">Transferase</keyword>
<name>A0A6S6VRZ6_9PLEO</name>
<reference evidence="1" key="1">
    <citation type="submission" date="2021-02" db="EMBL/GenBank/DDBJ databases">
        <authorList>
            <person name="Syme A R."/>
            <person name="Syme A R."/>
            <person name="Moolhuijzen P."/>
        </authorList>
    </citation>
    <scope>NUCLEOTIDE SEQUENCE</scope>
    <source>
        <strain evidence="1">W1-1</strain>
    </source>
</reference>
<dbReference type="GO" id="GO:0005524">
    <property type="term" value="F:ATP binding"/>
    <property type="evidence" value="ECO:0007669"/>
    <property type="project" value="InterPro"/>
</dbReference>
<dbReference type="PROSITE" id="PS50011">
    <property type="entry name" value="PROTEIN_KINASE_DOM"/>
    <property type="match status" value="1"/>
</dbReference>
<dbReference type="PANTHER" id="PTHR13954:SF6">
    <property type="entry name" value="NON-SPECIFIC SERINE_THREONINE PROTEIN KINASE"/>
    <property type="match status" value="1"/>
</dbReference>
<dbReference type="GO" id="GO:0070059">
    <property type="term" value="P:intrinsic apoptotic signaling pathway in response to endoplasmic reticulum stress"/>
    <property type="evidence" value="ECO:0007669"/>
    <property type="project" value="TreeGrafter"/>
</dbReference>
<dbReference type="Pfam" id="PF00069">
    <property type="entry name" value="Pkinase"/>
    <property type="match status" value="1"/>
</dbReference>
<dbReference type="Gene3D" id="1.10.510.10">
    <property type="entry name" value="Transferase(Phosphotransferase) domain 1"/>
    <property type="match status" value="1"/>
</dbReference>
<dbReference type="GO" id="GO:0036498">
    <property type="term" value="P:IRE1-mediated unfolded protein response"/>
    <property type="evidence" value="ECO:0007669"/>
    <property type="project" value="TreeGrafter"/>
</dbReference>
<dbReference type="SMART" id="SM00220">
    <property type="entry name" value="S_TKc"/>
    <property type="match status" value="1"/>
</dbReference>